<keyword evidence="2" id="KW-1185">Reference proteome</keyword>
<name>A0ABY8GFB7_EDWIC</name>
<gene>
    <name evidence="1" type="ORF">MAY91_15435</name>
</gene>
<accession>A0ABY8GFB7</accession>
<evidence type="ECO:0008006" key="3">
    <source>
        <dbReference type="Google" id="ProtNLM"/>
    </source>
</evidence>
<dbReference type="SUPFAM" id="SSF52540">
    <property type="entry name" value="P-loop containing nucleoside triphosphate hydrolases"/>
    <property type="match status" value="1"/>
</dbReference>
<protein>
    <recommendedName>
        <fullName evidence="3">ATP-binding protein</fullName>
    </recommendedName>
</protein>
<reference evidence="1 2" key="1">
    <citation type="submission" date="2022-02" db="EMBL/GenBank/DDBJ databases">
        <title>Phenotypic, genotypic and serological characterization of Edwardsiella ictaluri from catfish and ornamental fish species.</title>
        <authorList>
            <person name="Rose D."/>
            <person name="Tekedar H.C."/>
            <person name="Waldbieser G.C."/>
            <person name="Aarattuthodi S."/>
            <person name="Griffin M.J."/>
        </authorList>
    </citation>
    <scope>NUCLEOTIDE SEQUENCE [LARGE SCALE GENOMIC DNA]</scope>
    <source>
        <strain evidence="1 2">13 TAL-140 K3</strain>
    </source>
</reference>
<dbReference type="InterPro" id="IPR059206">
    <property type="entry name" value="Sll1717-like"/>
</dbReference>
<dbReference type="NCBIfam" id="NF047389">
    <property type="entry name" value="ATPase_Sll1717"/>
    <property type="match status" value="1"/>
</dbReference>
<dbReference type="RefSeq" id="WP_128574065.1">
    <property type="nucleotide sequence ID" value="NZ_CP113279.1"/>
</dbReference>
<dbReference type="EMBL" id="CP092014">
    <property type="protein sequence ID" value="WFN96160.1"/>
    <property type="molecule type" value="Genomic_DNA"/>
</dbReference>
<evidence type="ECO:0000313" key="2">
    <source>
        <dbReference type="Proteomes" id="UP001222680"/>
    </source>
</evidence>
<organism evidence="1 2">
    <name type="scientific">Edwardsiella ictaluri</name>
    <dbReference type="NCBI Taxonomy" id="67780"/>
    <lineage>
        <taxon>Bacteria</taxon>
        <taxon>Pseudomonadati</taxon>
        <taxon>Pseudomonadota</taxon>
        <taxon>Gammaproteobacteria</taxon>
        <taxon>Enterobacterales</taxon>
        <taxon>Hafniaceae</taxon>
        <taxon>Edwardsiella</taxon>
    </lineage>
</organism>
<dbReference type="Gene3D" id="3.40.50.300">
    <property type="entry name" value="P-loop containing nucleotide triphosphate hydrolases"/>
    <property type="match status" value="1"/>
</dbReference>
<evidence type="ECO:0000313" key="1">
    <source>
        <dbReference type="EMBL" id="WFN96160.1"/>
    </source>
</evidence>
<sequence length="502" mass="58229">MRNQANNEVALDFESYYKSMGFISYPFSVYTAESELEKAEDLYKKPSNYSVINEALDGSSVIVIGERGTGKTALNLDIMRKKQSVDRLFVSIDDFSALEEGFSSELLYEFITSQIAAAFFKKMSVKPKLFWKYSKDERLYLSLYLYRYVPASTKNQLREQIKKIQHGRLKRLGFVTYNSVRVVLNYGLKALTKAISDSLTKHFSALPEIDFGDSEYFKRLDIEVDESFTSEDKAYYFLEKLCDLVRKSGFNEIIISMDKIDEDSRFKNDAERISNFIELIASNHKVIINDRFKIILFIWSAPFNMIKSGIRTQKIVLQQLSWRESELKDVAAKRISAFSDGQLKTLHDLFDENADDCVKNIIFMTNDNPRDLWHILNNLFISQFEIDSSRKITMEAMSQGIEKFVKQFNYYEYYPRRASARANSMDIYSYIKHLMKLNSNEFTKSKLNEMAGTGSSTGNYVVSMENMGLIRKTVRKEQGGVVYEIKDPKVRYAREYGIEISL</sequence>
<proteinExistence type="predicted"/>
<dbReference type="Proteomes" id="UP001222680">
    <property type="component" value="Chromosome"/>
</dbReference>
<dbReference type="InterPro" id="IPR027417">
    <property type="entry name" value="P-loop_NTPase"/>
</dbReference>